<reference evidence="1 2" key="1">
    <citation type="submission" date="2020-08" db="EMBL/GenBank/DDBJ databases">
        <title>A Genomic Blueprint of the Chicken Gut Microbiome.</title>
        <authorList>
            <person name="Gilroy R."/>
            <person name="Ravi A."/>
            <person name="Getino M."/>
            <person name="Pursley I."/>
            <person name="Horton D.L."/>
            <person name="Alikhan N.-F."/>
            <person name="Baker D."/>
            <person name="Gharbi K."/>
            <person name="Hall N."/>
            <person name="Watson M."/>
            <person name="Adriaenssens E.M."/>
            <person name="Foster-Nyarko E."/>
            <person name="Jarju S."/>
            <person name="Secka A."/>
            <person name="Antonio M."/>
            <person name="Oren A."/>
            <person name="Chaudhuri R."/>
            <person name="La Ragione R.M."/>
            <person name="Hildebrand F."/>
            <person name="Pallen M.J."/>
        </authorList>
    </citation>
    <scope>NUCLEOTIDE SEQUENCE [LARGE SCALE GENOMIC DNA]</scope>
    <source>
        <strain evidence="1 2">Sa1YUN3</strain>
    </source>
</reference>
<comment type="caution">
    <text evidence="1">The sequence shown here is derived from an EMBL/GenBank/DDBJ whole genome shotgun (WGS) entry which is preliminary data.</text>
</comment>
<name>A0ABR8V884_9BACT</name>
<sequence length="99" mass="11536">MYQKFIINQNGTLKFGHVYLHKDLLGFGEKCCYGGGLWLIDEKRRAVLLYGRSFDFGPPNFDEVRHIEWSGIGGKPMPLFFLPHWPDENVLIPVYAKEY</sequence>
<accession>A0ABR8V884</accession>
<dbReference type="RefSeq" id="WP_191709369.1">
    <property type="nucleotide sequence ID" value="NZ_JACSPQ010000001.1"/>
</dbReference>
<dbReference type="EMBL" id="JACSPQ010000001">
    <property type="protein sequence ID" value="MBD8000975.1"/>
    <property type="molecule type" value="Genomic_DNA"/>
</dbReference>
<dbReference type="Proteomes" id="UP000616346">
    <property type="component" value="Unassembled WGS sequence"/>
</dbReference>
<gene>
    <name evidence="1" type="ORF">H9626_01890</name>
</gene>
<evidence type="ECO:0000313" key="2">
    <source>
        <dbReference type="Proteomes" id="UP000616346"/>
    </source>
</evidence>
<keyword evidence="2" id="KW-1185">Reference proteome</keyword>
<evidence type="ECO:0000313" key="1">
    <source>
        <dbReference type="EMBL" id="MBD8000975.1"/>
    </source>
</evidence>
<organism evidence="1 2">
    <name type="scientific">Phocaeicola faecium</name>
    <dbReference type="NCBI Taxonomy" id="2762213"/>
    <lineage>
        <taxon>Bacteria</taxon>
        <taxon>Pseudomonadati</taxon>
        <taxon>Bacteroidota</taxon>
        <taxon>Bacteroidia</taxon>
        <taxon>Bacteroidales</taxon>
        <taxon>Bacteroidaceae</taxon>
        <taxon>Phocaeicola</taxon>
    </lineage>
</organism>
<dbReference type="SUPFAM" id="SSF143724">
    <property type="entry name" value="PHP14-like"/>
    <property type="match status" value="1"/>
</dbReference>
<proteinExistence type="predicted"/>
<protein>
    <submittedName>
        <fullName evidence="1">Uncharacterized protein</fullName>
    </submittedName>
</protein>